<proteinExistence type="predicted"/>
<dbReference type="AlphaFoldDB" id="A0A1B1MXD1"/>
<keyword evidence="1" id="KW-1133">Transmembrane helix</keyword>
<keyword evidence="1" id="KW-0472">Membrane</keyword>
<name>A0A1B1MXD1_9BACL</name>
<dbReference type="STRING" id="1462996.AWM70_03955"/>
<organism evidence="2 3">
    <name type="scientific">Paenibacillus yonginensis</name>
    <dbReference type="NCBI Taxonomy" id="1462996"/>
    <lineage>
        <taxon>Bacteria</taxon>
        <taxon>Bacillati</taxon>
        <taxon>Bacillota</taxon>
        <taxon>Bacilli</taxon>
        <taxon>Bacillales</taxon>
        <taxon>Paenibacillaceae</taxon>
        <taxon>Paenibacillus</taxon>
    </lineage>
</organism>
<keyword evidence="1" id="KW-0812">Transmembrane</keyword>
<protein>
    <submittedName>
        <fullName evidence="2">Signal transduction histidine kinase</fullName>
    </submittedName>
</protein>
<evidence type="ECO:0000256" key="1">
    <source>
        <dbReference type="SAM" id="Phobius"/>
    </source>
</evidence>
<feature type="transmembrane region" description="Helical" evidence="1">
    <location>
        <begin position="35"/>
        <end position="55"/>
    </location>
</feature>
<gene>
    <name evidence="2" type="ORF">AWM70_03955</name>
</gene>
<accession>A0A1B1MXD1</accession>
<evidence type="ECO:0000313" key="2">
    <source>
        <dbReference type="EMBL" id="ANS73828.1"/>
    </source>
</evidence>
<evidence type="ECO:0000313" key="3">
    <source>
        <dbReference type="Proteomes" id="UP000092573"/>
    </source>
</evidence>
<dbReference type="KEGG" id="pyg:AWM70_03955"/>
<dbReference type="GO" id="GO:0016301">
    <property type="term" value="F:kinase activity"/>
    <property type="evidence" value="ECO:0007669"/>
    <property type="project" value="UniProtKB-KW"/>
</dbReference>
<reference evidence="2 3" key="1">
    <citation type="submission" date="2016-01" db="EMBL/GenBank/DDBJ databases">
        <title>Complete Genome Sequence of Paenibacillus yonginensis DCY84, a novel Plant Growth-Promoting Bacteria with Elicitation of Induced Systemic Resistance.</title>
        <authorList>
            <person name="Kim Y.J."/>
            <person name="Yang D.C."/>
            <person name="Sukweenadhi J."/>
        </authorList>
    </citation>
    <scope>NUCLEOTIDE SEQUENCE [LARGE SCALE GENOMIC DNA]</scope>
    <source>
        <strain evidence="2 3">DCY84</strain>
    </source>
</reference>
<keyword evidence="2" id="KW-0418">Kinase</keyword>
<keyword evidence="2" id="KW-0808">Transferase</keyword>
<dbReference type="RefSeq" id="WP_169823396.1">
    <property type="nucleotide sequence ID" value="NZ_CP014167.1"/>
</dbReference>
<sequence length="56" mass="6199">MNSSDVTIFVIVAFALALVVLMSRNNIPPKFKRGLALFSLIMVVIAFVLIIISFFP</sequence>
<keyword evidence="3" id="KW-1185">Reference proteome</keyword>
<feature type="transmembrane region" description="Helical" evidence="1">
    <location>
        <begin position="6"/>
        <end position="23"/>
    </location>
</feature>
<dbReference type="EMBL" id="CP014167">
    <property type="protein sequence ID" value="ANS73828.1"/>
    <property type="molecule type" value="Genomic_DNA"/>
</dbReference>
<dbReference type="Proteomes" id="UP000092573">
    <property type="component" value="Chromosome"/>
</dbReference>